<keyword evidence="2" id="KW-1185">Reference proteome</keyword>
<dbReference type="EMBL" id="CAJVQA010026333">
    <property type="protein sequence ID" value="CAG8788766.1"/>
    <property type="molecule type" value="Genomic_DNA"/>
</dbReference>
<protein>
    <submittedName>
        <fullName evidence="1">3254_t:CDS:1</fullName>
    </submittedName>
</protein>
<evidence type="ECO:0000313" key="1">
    <source>
        <dbReference type="EMBL" id="CAG8788766.1"/>
    </source>
</evidence>
<proteinExistence type="predicted"/>
<reference evidence="1" key="1">
    <citation type="submission" date="2021-06" db="EMBL/GenBank/DDBJ databases">
        <authorList>
            <person name="Kallberg Y."/>
            <person name="Tangrot J."/>
            <person name="Rosling A."/>
        </authorList>
    </citation>
    <scope>NUCLEOTIDE SEQUENCE</scope>
    <source>
        <strain evidence="1">FL966</strain>
    </source>
</reference>
<accession>A0A9N9JNI4</accession>
<sequence>LLIVDGRLVVPETTNVMTVHRITLILPNPSSHSNLRDLHGVHNYPGDELGYLVAL</sequence>
<dbReference type="AlphaFoldDB" id="A0A9N9JNI4"/>
<gene>
    <name evidence="1" type="ORF">CPELLU_LOCUS16865</name>
</gene>
<name>A0A9N9JNI4_9GLOM</name>
<evidence type="ECO:0000313" key="2">
    <source>
        <dbReference type="Proteomes" id="UP000789759"/>
    </source>
</evidence>
<dbReference type="Proteomes" id="UP000789759">
    <property type="component" value="Unassembled WGS sequence"/>
</dbReference>
<comment type="caution">
    <text evidence="1">The sequence shown here is derived from an EMBL/GenBank/DDBJ whole genome shotgun (WGS) entry which is preliminary data.</text>
</comment>
<organism evidence="1 2">
    <name type="scientific">Cetraspora pellucida</name>
    <dbReference type="NCBI Taxonomy" id="1433469"/>
    <lineage>
        <taxon>Eukaryota</taxon>
        <taxon>Fungi</taxon>
        <taxon>Fungi incertae sedis</taxon>
        <taxon>Mucoromycota</taxon>
        <taxon>Glomeromycotina</taxon>
        <taxon>Glomeromycetes</taxon>
        <taxon>Diversisporales</taxon>
        <taxon>Gigasporaceae</taxon>
        <taxon>Cetraspora</taxon>
    </lineage>
</organism>
<feature type="non-terminal residue" evidence="1">
    <location>
        <position position="1"/>
    </location>
</feature>